<proteinExistence type="inferred from homology"/>
<feature type="compositionally biased region" description="Polar residues" evidence="7">
    <location>
        <begin position="279"/>
        <end position="302"/>
    </location>
</feature>
<dbReference type="GO" id="GO:0016757">
    <property type="term" value="F:glycosyltransferase activity"/>
    <property type="evidence" value="ECO:0007669"/>
    <property type="project" value="UniProtKB-UniRule"/>
</dbReference>
<feature type="compositionally biased region" description="Low complexity" evidence="7">
    <location>
        <begin position="245"/>
        <end position="256"/>
    </location>
</feature>
<dbReference type="AlphaFoldDB" id="A0AAU6Q7W9"/>
<feature type="active site" description="Proton acceptor" evidence="6">
    <location>
        <position position="356"/>
    </location>
</feature>
<dbReference type="PROSITE" id="PS52018">
    <property type="entry name" value="DART"/>
    <property type="match status" value="1"/>
</dbReference>
<feature type="binding site" evidence="6">
    <location>
        <position position="356"/>
    </location>
    <ligand>
        <name>NAD(+)</name>
        <dbReference type="ChEBI" id="CHEBI:57540"/>
    </ligand>
</feature>
<keyword evidence="4 6" id="KW-0548">Nucleotidyltransferase</keyword>
<feature type="compositionally biased region" description="Basic and acidic residues" evidence="7">
    <location>
        <begin position="228"/>
        <end position="244"/>
    </location>
</feature>
<evidence type="ECO:0000256" key="4">
    <source>
        <dbReference type="ARBA" id="ARBA00022695"/>
    </source>
</evidence>
<organism evidence="9">
    <name type="scientific">Deinococcus sp. VB142</name>
    <dbReference type="NCBI Taxonomy" id="3112952"/>
    <lineage>
        <taxon>Bacteria</taxon>
        <taxon>Thermotogati</taxon>
        <taxon>Deinococcota</taxon>
        <taxon>Deinococci</taxon>
        <taxon>Deinococcales</taxon>
        <taxon>Deinococcaceae</taxon>
        <taxon>Deinococcus</taxon>
    </lineage>
</organism>
<sequence length="517" mass="58583">MAEKWSFRRGEERLFGTAYEFAQEADKDQVLEALRSALGTVDAMRSFASAQRFDGAQALVWLKANVGPVSPELAKYLEGWQPIPRPVLTRSVAPTVSVAAPKPKLEGVQQAPALAGFVCKIWLSGDLIGDGPLRFASEQECEIVLDALRQSAYKLKSEAVTSPDARDYSGTGLLSWLVGRRDVNVGQLRRILTLPLTPAEIQAEQEKREEAYRRAQQRRWEDGLLKAAQEHASKQKEQLERAAQEQRLAAQRAAAEAQREQAARRAAETARQVPARSLQRPNQAQTPSSPARTILPAQTTNEQVRRTEIRRQAESRGIQFLVHFTRLENLVGIMANGICSRQVMRGRNYIHNDDVRLDGRLHANCLSISHPNYKMFWNYRSLSGGADWVVLRIHPRVLWELDCGFTEVNAAKRTHNIHLRAEQSLKTVQAFVGMFDCPDPDLRHALDLQDYETTDPQAEVLVFETIPPEYIAAVCVNKREDFSDVRGLRAAQERQIPVVFCDALFRPRHDYRHWLKR</sequence>
<comment type="caution">
    <text evidence="6">Lacks conserved residue(s) required for the propagation of feature annotation.</text>
</comment>
<evidence type="ECO:0000256" key="3">
    <source>
        <dbReference type="ARBA" id="ARBA00022679"/>
    </source>
</evidence>
<evidence type="ECO:0000256" key="7">
    <source>
        <dbReference type="SAM" id="MobiDB-lite"/>
    </source>
</evidence>
<protein>
    <submittedName>
        <fullName evidence="9">DarT ssDNA thymidine ADP-ribosyltransferase family protein</fullName>
    </submittedName>
</protein>
<evidence type="ECO:0000256" key="2">
    <source>
        <dbReference type="ARBA" id="ARBA00022676"/>
    </source>
</evidence>
<feature type="active site" evidence="6">
    <location>
        <position position="459"/>
    </location>
</feature>
<name>A0AAU6Q7W9_9DEIO</name>
<accession>A0AAU6Q7W9</accession>
<evidence type="ECO:0000259" key="8">
    <source>
        <dbReference type="PROSITE" id="PS52018"/>
    </source>
</evidence>
<comment type="catalytic activity">
    <reaction evidence="6">
        <text>a thymidine in DNA + NAD(+) = an N-(ADP-alpha-D-ribosyl)-thymidine in DNA + nicotinamide + H(+)</text>
        <dbReference type="Rhea" id="RHEA:71651"/>
        <dbReference type="Rhea" id="RHEA-COMP:13556"/>
        <dbReference type="Rhea" id="RHEA-COMP:18051"/>
        <dbReference type="ChEBI" id="CHEBI:15378"/>
        <dbReference type="ChEBI" id="CHEBI:17154"/>
        <dbReference type="ChEBI" id="CHEBI:57540"/>
        <dbReference type="ChEBI" id="CHEBI:137386"/>
        <dbReference type="ChEBI" id="CHEBI:191199"/>
    </reaction>
</comment>
<dbReference type="RefSeq" id="WP_339098227.1">
    <property type="nucleotide sequence ID" value="NZ_CP149784.1"/>
</dbReference>
<keyword evidence="1 6" id="KW-1277">Toxin-antitoxin system</keyword>
<keyword evidence="3 6" id="KW-0808">Transferase</keyword>
<evidence type="ECO:0000256" key="6">
    <source>
        <dbReference type="PROSITE-ProRule" id="PRU01362"/>
    </source>
</evidence>
<evidence type="ECO:0000313" key="9">
    <source>
        <dbReference type="EMBL" id="WYF46727.1"/>
    </source>
</evidence>
<keyword evidence="2 6" id="KW-0328">Glycosyltransferase</keyword>
<evidence type="ECO:0000256" key="1">
    <source>
        <dbReference type="ARBA" id="ARBA00022649"/>
    </source>
</evidence>
<keyword evidence="5 6" id="KW-0238">DNA-binding</keyword>
<feature type="binding site" evidence="6">
    <location>
        <position position="332"/>
    </location>
    <ligand>
        <name>NAD(+)</name>
        <dbReference type="ChEBI" id="CHEBI:57540"/>
    </ligand>
</feature>
<dbReference type="EMBL" id="CP149784">
    <property type="protein sequence ID" value="WYF46727.1"/>
    <property type="molecule type" value="Genomic_DNA"/>
</dbReference>
<dbReference type="Pfam" id="PF14487">
    <property type="entry name" value="DarT"/>
    <property type="match status" value="1"/>
</dbReference>
<feature type="region of interest" description="Disordered" evidence="7">
    <location>
        <begin position="228"/>
        <end position="305"/>
    </location>
</feature>
<feature type="binding site" evidence="6">
    <location>
        <begin position="323"/>
        <end position="325"/>
    </location>
    <ligand>
        <name>NAD(+)</name>
        <dbReference type="ChEBI" id="CHEBI:57540"/>
    </ligand>
</feature>
<feature type="domain" description="DarT" evidence="8">
    <location>
        <begin position="319"/>
        <end position="506"/>
    </location>
</feature>
<comment type="similarity">
    <text evidence="6">Belongs to the DarT ADP-ribosyltransferase family.</text>
</comment>
<geneLocation type="plasmid" evidence="9">
    <name>p1</name>
</geneLocation>
<reference evidence="9" key="1">
    <citation type="submission" date="2024-03" db="EMBL/GenBank/DDBJ databases">
        <title>Deinococcus weizhi sp. nov., isolated from human skin.</title>
        <authorList>
            <person name="Wei Z."/>
            <person name="Tian F."/>
            <person name="Yang C."/>
            <person name="Xin L.T."/>
            <person name="Wen Z.J."/>
            <person name="Lan K.C."/>
            <person name="Yu L."/>
            <person name="Zhe W."/>
            <person name="Dan F.D."/>
            <person name="Jun W."/>
            <person name="Rui Z."/>
            <person name="Yong X.J."/>
            <person name="Ting Y."/>
            <person name="Wei X."/>
            <person name="Xu Z.G."/>
            <person name="Xin Z."/>
            <person name="Dong F.G."/>
            <person name="Ni X.M."/>
            <person name="Zheng M.G."/>
            <person name="Chun Y."/>
            <person name="Qian W.X."/>
        </authorList>
    </citation>
    <scope>NUCLEOTIDE SEQUENCE</scope>
    <source>
        <strain evidence="9">VB142</strain>
        <plasmid evidence="9">p1</plasmid>
    </source>
</reference>
<feature type="compositionally biased region" description="Basic and acidic residues" evidence="7">
    <location>
        <begin position="257"/>
        <end position="268"/>
    </location>
</feature>
<keyword evidence="9" id="KW-0614">Plasmid</keyword>
<dbReference type="GO" id="GO:0016779">
    <property type="term" value="F:nucleotidyltransferase activity"/>
    <property type="evidence" value="ECO:0007669"/>
    <property type="project" value="UniProtKB-UniRule"/>
</dbReference>
<gene>
    <name evidence="9" type="ORF">WDJ50_17980</name>
</gene>
<dbReference type="InterPro" id="IPR029494">
    <property type="entry name" value="DarT"/>
</dbReference>
<evidence type="ECO:0000256" key="5">
    <source>
        <dbReference type="ARBA" id="ARBA00023125"/>
    </source>
</evidence>
<dbReference type="GO" id="GO:0003677">
    <property type="term" value="F:DNA binding"/>
    <property type="evidence" value="ECO:0007669"/>
    <property type="project" value="UniProtKB-UniRule"/>
</dbReference>